<protein>
    <submittedName>
        <fullName evidence="1">Sec13-like protein</fullName>
    </submittedName>
</protein>
<evidence type="ECO:0000313" key="1">
    <source>
        <dbReference type="EMBL" id="MBX09516.1"/>
    </source>
</evidence>
<sequence length="61" mass="7212">MPTSQTINVYHRERHIKAIQNSFEVNNRSPVHVTSKNLRPAEVMLLLPYFERYNCSTFVFS</sequence>
<accession>A0A2P2KUW6</accession>
<dbReference type="AlphaFoldDB" id="A0A2P2KUW6"/>
<organism evidence="1">
    <name type="scientific">Rhizophora mucronata</name>
    <name type="common">Asiatic mangrove</name>
    <dbReference type="NCBI Taxonomy" id="61149"/>
    <lineage>
        <taxon>Eukaryota</taxon>
        <taxon>Viridiplantae</taxon>
        <taxon>Streptophyta</taxon>
        <taxon>Embryophyta</taxon>
        <taxon>Tracheophyta</taxon>
        <taxon>Spermatophyta</taxon>
        <taxon>Magnoliopsida</taxon>
        <taxon>eudicotyledons</taxon>
        <taxon>Gunneridae</taxon>
        <taxon>Pentapetalae</taxon>
        <taxon>rosids</taxon>
        <taxon>fabids</taxon>
        <taxon>Malpighiales</taxon>
        <taxon>Rhizophoraceae</taxon>
        <taxon>Rhizophora</taxon>
    </lineage>
</organism>
<dbReference type="EMBL" id="GGEC01029032">
    <property type="protein sequence ID" value="MBX09516.1"/>
    <property type="molecule type" value="Transcribed_RNA"/>
</dbReference>
<reference evidence="1" key="1">
    <citation type="submission" date="2018-02" db="EMBL/GenBank/DDBJ databases">
        <title>Rhizophora mucronata_Transcriptome.</title>
        <authorList>
            <person name="Meera S.P."/>
            <person name="Sreeshan A."/>
            <person name="Augustine A."/>
        </authorList>
    </citation>
    <scope>NUCLEOTIDE SEQUENCE</scope>
    <source>
        <tissue evidence="1">Leaf</tissue>
    </source>
</reference>
<name>A0A2P2KUW6_RHIMU</name>
<proteinExistence type="predicted"/>